<dbReference type="Proteomes" id="UP000001882">
    <property type="component" value="Chromosome"/>
</dbReference>
<keyword evidence="1" id="KW-1133">Transmembrane helix</keyword>
<name>D1YYA3_METPS</name>
<dbReference type="InterPro" id="IPR036938">
    <property type="entry name" value="PAP2/HPO_sf"/>
</dbReference>
<dbReference type="eggNOG" id="arCOG03056">
    <property type="taxonomic scope" value="Archaea"/>
</dbReference>
<feature type="transmembrane region" description="Helical" evidence="1">
    <location>
        <begin position="248"/>
        <end position="267"/>
    </location>
</feature>
<proteinExistence type="predicted"/>
<feature type="transmembrane region" description="Helical" evidence="1">
    <location>
        <begin position="148"/>
        <end position="167"/>
    </location>
</feature>
<evidence type="ECO:0000313" key="4">
    <source>
        <dbReference type="Proteomes" id="UP000001882"/>
    </source>
</evidence>
<dbReference type="PANTHER" id="PTHR14969">
    <property type="entry name" value="SPHINGOSINE-1-PHOSPHATE PHOSPHOHYDROLASE"/>
    <property type="match status" value="1"/>
</dbReference>
<reference evidence="4" key="3">
    <citation type="journal article" date="2011" name="PLoS ONE">
        <title>Genome sequence of a mesophilic hydrogenotrophic methanogen Methanocella paludicola, the first cultivated representative of the order Methanocellales.</title>
        <authorList>
            <person name="Sakai S."/>
            <person name="Takaki Y."/>
            <person name="Shimamura S."/>
            <person name="Sekine M."/>
            <person name="Tajima T."/>
            <person name="Kosugi H."/>
            <person name="Ichikawa N."/>
            <person name="Tasumi E."/>
            <person name="Hiraki A.T."/>
            <person name="Shimizu A."/>
            <person name="Kato Y."/>
            <person name="Nishiko R."/>
            <person name="Mori K."/>
            <person name="Fujita N."/>
            <person name="Imachi H."/>
            <person name="Takai K."/>
        </authorList>
    </citation>
    <scope>NUCLEOTIDE SEQUENCE [LARGE SCALE GENOMIC DNA]</scope>
    <source>
        <strain evidence="4">DSM 17711 / JCM 13418 / NBRC 101707 / SANAE</strain>
    </source>
</reference>
<dbReference type="SMART" id="SM00014">
    <property type="entry name" value="acidPPc"/>
    <property type="match status" value="1"/>
</dbReference>
<sequence length="304" mass="33426">MLEPFGFDNSLLTIFTQQFPDYKGFFFAITQLGSPFTLALLGSFGFVLGKNKLKVFSAILIIGTIFGMVVIDDIKELVERARPDGAKAADFTVKDSYSFPSGHAFSIFLAASVLGAYYGWKFYVSGYVLAIAVSLSRLYLGVHFPSDVLFGAVLGIIGGEMLIYAAYRLGLSNNPGIISLIYKKAIRSEKITINGPDRVVSISIFLTILISIVLYFTDYAPLAIFTVTLAAIFIFYYILSNGVRLDRDLLLIFGILALCLIACLSLLFLGSYWLSMIIVIIAYFAIMATTYGSKKNEEMASSLK</sequence>
<dbReference type="InterPro" id="IPR000326">
    <property type="entry name" value="PAP2/HPO"/>
</dbReference>
<dbReference type="SUPFAM" id="SSF48317">
    <property type="entry name" value="Acid phosphatase/Vanadium-dependent haloperoxidase"/>
    <property type="match status" value="1"/>
</dbReference>
<keyword evidence="1" id="KW-0472">Membrane</keyword>
<feature type="transmembrane region" description="Helical" evidence="1">
    <location>
        <begin position="25"/>
        <end position="48"/>
    </location>
</feature>
<organism evidence="3 4">
    <name type="scientific">Methanocella paludicola (strain DSM 17711 / JCM 13418 / NBRC 101707 / SANAE)</name>
    <dbReference type="NCBI Taxonomy" id="304371"/>
    <lineage>
        <taxon>Archaea</taxon>
        <taxon>Methanobacteriati</taxon>
        <taxon>Methanobacteriota</taxon>
        <taxon>Stenosarchaea group</taxon>
        <taxon>Methanomicrobia</taxon>
        <taxon>Methanocellales</taxon>
        <taxon>Methanocellaceae</taxon>
        <taxon>Methanocella</taxon>
    </lineage>
</organism>
<dbReference type="InParanoid" id="D1YYA3"/>
<feature type="transmembrane region" description="Helical" evidence="1">
    <location>
        <begin position="222"/>
        <end position="239"/>
    </location>
</feature>
<protein>
    <recommendedName>
        <fullName evidence="2">Phosphatidic acid phosphatase type 2/haloperoxidase domain-containing protein</fullName>
    </recommendedName>
</protein>
<dbReference type="OrthoDB" id="10182at2157"/>
<dbReference type="AlphaFoldDB" id="D1YYA3"/>
<feature type="transmembrane region" description="Helical" evidence="1">
    <location>
        <begin position="199"/>
        <end position="216"/>
    </location>
</feature>
<feature type="transmembrane region" description="Helical" evidence="1">
    <location>
        <begin position="97"/>
        <end position="117"/>
    </location>
</feature>
<gene>
    <name evidence="3" type="ordered locus">MCP_1353</name>
</gene>
<reference evidence="3 4" key="1">
    <citation type="journal article" date="2007" name="Appl. Environ. Microbiol.">
        <title>Isolation of key methanogens for global methane emission from rice paddy fields: a novel isolate affiliated with the clone cluster rice cluster I.</title>
        <authorList>
            <person name="Sakai S."/>
            <person name="Imachi H."/>
            <person name="Sekiguchi Y."/>
            <person name="Ohashi A."/>
            <person name="Harada H."/>
            <person name="Kamagata Y."/>
        </authorList>
    </citation>
    <scope>NUCLEOTIDE SEQUENCE [LARGE SCALE GENOMIC DNA]</scope>
    <source>
        <strain evidence="4">DSM 17711 / JCM 13418 / NBRC 101707 / SANAE</strain>
    </source>
</reference>
<keyword evidence="4" id="KW-1185">Reference proteome</keyword>
<dbReference type="RefSeq" id="WP_012900104.1">
    <property type="nucleotide sequence ID" value="NC_013665.1"/>
</dbReference>
<dbReference type="Gene3D" id="1.20.144.10">
    <property type="entry name" value="Phosphatidic acid phosphatase type 2/haloperoxidase"/>
    <property type="match status" value="1"/>
</dbReference>
<evidence type="ECO:0000259" key="2">
    <source>
        <dbReference type="SMART" id="SM00014"/>
    </source>
</evidence>
<evidence type="ECO:0000313" key="3">
    <source>
        <dbReference type="EMBL" id="BAI61425.1"/>
    </source>
</evidence>
<feature type="domain" description="Phosphatidic acid phosphatase type 2/haloperoxidase" evidence="2">
    <location>
        <begin position="57"/>
        <end position="163"/>
    </location>
</feature>
<accession>D1YYA3</accession>
<keyword evidence="1" id="KW-0812">Transmembrane</keyword>
<dbReference type="STRING" id="304371.MCP_1353"/>
<dbReference type="PANTHER" id="PTHR14969:SF13">
    <property type="entry name" value="AT30094P"/>
    <property type="match status" value="1"/>
</dbReference>
<dbReference type="EMBL" id="AP011532">
    <property type="protein sequence ID" value="BAI61425.1"/>
    <property type="molecule type" value="Genomic_DNA"/>
</dbReference>
<feature type="transmembrane region" description="Helical" evidence="1">
    <location>
        <begin position="273"/>
        <end position="292"/>
    </location>
</feature>
<dbReference type="KEGG" id="mpd:MCP_1353"/>
<dbReference type="Pfam" id="PF01569">
    <property type="entry name" value="PAP2"/>
    <property type="match status" value="1"/>
</dbReference>
<feature type="transmembrane region" description="Helical" evidence="1">
    <location>
        <begin position="124"/>
        <end position="142"/>
    </location>
</feature>
<reference evidence="3 4" key="2">
    <citation type="journal article" date="2008" name="Int. J. Syst. Evol. Microbiol.">
        <title>Methanocella paludicola gen. nov., sp. nov., a methane-producing archaeon, the first isolate of the lineage 'Rice Cluster I', and proposal of the new archaeal order Methanocellales ord. nov.</title>
        <authorList>
            <person name="Sakai S."/>
            <person name="Imachi H."/>
            <person name="Hanada S."/>
            <person name="Ohashi A."/>
            <person name="Harada H."/>
            <person name="Kamagata Y."/>
        </authorList>
    </citation>
    <scope>NUCLEOTIDE SEQUENCE [LARGE SCALE GENOMIC DNA]</scope>
    <source>
        <strain evidence="4">DSM 17711 / JCM 13418 / NBRC 101707 / SANAE</strain>
    </source>
</reference>
<dbReference type="GeneID" id="8681318"/>
<evidence type="ECO:0000256" key="1">
    <source>
        <dbReference type="SAM" id="Phobius"/>
    </source>
</evidence>
<feature type="transmembrane region" description="Helical" evidence="1">
    <location>
        <begin position="55"/>
        <end position="71"/>
    </location>
</feature>